<keyword evidence="2" id="KW-1185">Reference proteome</keyword>
<organism evidence="1 2">
    <name type="scientific">Streptomyces benahoarensis</name>
    <dbReference type="NCBI Taxonomy" id="2595054"/>
    <lineage>
        <taxon>Bacteria</taxon>
        <taxon>Bacillati</taxon>
        <taxon>Actinomycetota</taxon>
        <taxon>Actinomycetes</taxon>
        <taxon>Kitasatosporales</taxon>
        <taxon>Streptomycetaceae</taxon>
        <taxon>Streptomyces</taxon>
    </lineage>
</organism>
<protein>
    <submittedName>
        <fullName evidence="1">Uncharacterized protein</fullName>
    </submittedName>
</protein>
<dbReference type="PRINTS" id="PR00364">
    <property type="entry name" value="DISEASERSIST"/>
</dbReference>
<gene>
    <name evidence="1" type="ORF">FNZ23_25225</name>
</gene>
<dbReference type="GO" id="GO:0043531">
    <property type="term" value="F:ADP binding"/>
    <property type="evidence" value="ECO:0007669"/>
    <property type="project" value="InterPro"/>
</dbReference>
<dbReference type="SUPFAM" id="SSF52540">
    <property type="entry name" value="P-loop containing nucleoside triphosphate hydrolases"/>
    <property type="match status" value="1"/>
</dbReference>
<dbReference type="SUPFAM" id="SSF48452">
    <property type="entry name" value="TPR-like"/>
    <property type="match status" value="1"/>
</dbReference>
<reference evidence="1 2" key="1">
    <citation type="submission" date="2019-07" db="EMBL/GenBank/DDBJ databases">
        <title>Draft genome for Streptomyces benahoarensis MZ03-48.</title>
        <authorList>
            <person name="Gonzalez-Pimentel J.L."/>
        </authorList>
    </citation>
    <scope>NUCLEOTIDE SEQUENCE [LARGE SCALE GENOMIC DNA]</scope>
    <source>
        <strain evidence="1 2">MZ03-48</strain>
    </source>
</reference>
<comment type="caution">
    <text evidence="1">The sequence shown here is derived from an EMBL/GenBank/DDBJ whole genome shotgun (WGS) entry which is preliminary data.</text>
</comment>
<name>A0A553YSE9_9ACTN</name>
<evidence type="ECO:0000313" key="1">
    <source>
        <dbReference type="EMBL" id="TSB32138.1"/>
    </source>
</evidence>
<dbReference type="Gene3D" id="1.25.40.10">
    <property type="entry name" value="Tetratricopeptide repeat domain"/>
    <property type="match status" value="1"/>
</dbReference>
<proteinExistence type="predicted"/>
<dbReference type="Proteomes" id="UP000320888">
    <property type="component" value="Unassembled WGS sequence"/>
</dbReference>
<dbReference type="Gene3D" id="3.40.50.300">
    <property type="entry name" value="P-loop containing nucleotide triphosphate hydrolases"/>
    <property type="match status" value="1"/>
</dbReference>
<dbReference type="PANTHER" id="PTHR47691:SF3">
    <property type="entry name" value="HTH-TYPE TRANSCRIPTIONAL REGULATOR RV0890C-RELATED"/>
    <property type="match status" value="1"/>
</dbReference>
<evidence type="ECO:0000313" key="2">
    <source>
        <dbReference type="Proteomes" id="UP000320888"/>
    </source>
</evidence>
<dbReference type="AlphaFoldDB" id="A0A553YSE9"/>
<dbReference type="InterPro" id="IPR011990">
    <property type="entry name" value="TPR-like_helical_dom_sf"/>
</dbReference>
<dbReference type="InterPro" id="IPR027417">
    <property type="entry name" value="P-loop_NTPase"/>
</dbReference>
<dbReference type="EMBL" id="VKLS01000472">
    <property type="protein sequence ID" value="TSB32138.1"/>
    <property type="molecule type" value="Genomic_DNA"/>
</dbReference>
<accession>A0A553YSE9</accession>
<dbReference type="PANTHER" id="PTHR47691">
    <property type="entry name" value="REGULATOR-RELATED"/>
    <property type="match status" value="1"/>
</dbReference>
<sequence>MGTHGVSDGNVSNGVSGNVQGTVIQAGSIGSIWQAPAPPKAPTPRQVPAELPQFVDREPVLKAIDRWTGDLHGAPRVAVLSGMAGVGKTTTARRWAHRDETRFPGGAFYVDFAELRREAGGDVSAGVSQCLRALGVEDQYLPRTLGELSAMFRTRTAGDQVLMVLDDVTEPAQVRALIPGAPGSVVLATSQGQLGELTMDGAQLMPLKPFTPEHGLELLRRLCGETRIAPDDEDARRIVEYCGGFPVALHVAAARLMTHPRLTTTVLAAELADEHRRLQALRIGKEHTVSAVFSIAYDGLPAEEARLYRLLGLHPGRSWDATSAAALAGTTPAEVQEHLDSLERASLVTATADSRYTFHDLVRLHAREQALHTDPGPERTEAVRRVVDHLLARAAQADLSVMAARMRIGTYVERLDGTEGAPAFGDRQQALDWLDAWRSELLAAQRTAAEHGWHRPAWELAEALTALYLNRRYLHDWVRSGELGAAHAAADGNPAAEARLRALLSRPLMDRDEPERARGELETAIAKADASGHALLRASVREFYGRYWDRCDPARAIATYEEAMAFYRAAGDARGIAIGLYFMGCAEDAADRTEQALGTLRDAYDRFMTLDDRRMGARALAAIGSAEYRLGRGDEAVASLEEAVGMLRERGAVHYEAPARETLAAIAEERGDRELSRRHLTAALAIYEAGGAPRAEDLRRRLARTTEEAEEPPRI</sequence>
<dbReference type="OrthoDB" id="3311584at2"/>